<dbReference type="InterPro" id="IPR014721">
    <property type="entry name" value="Ribsml_uS5_D2-typ_fold_subgr"/>
</dbReference>
<protein>
    <recommendedName>
        <fullName evidence="3 9">4-diphosphocytidyl-2-C-methyl-D-erythritol kinase</fullName>
        <shortName evidence="9">CMK</shortName>
        <ecNumber evidence="2 9">2.7.1.148</ecNumber>
    </recommendedName>
    <alternativeName>
        <fullName evidence="8 9">4-(cytidine-5'-diphospho)-2-C-methyl-D-erythritol kinase</fullName>
    </alternativeName>
</protein>
<evidence type="ECO:0000259" key="11">
    <source>
        <dbReference type="Pfam" id="PF08544"/>
    </source>
</evidence>
<dbReference type="Proteomes" id="UP000046155">
    <property type="component" value="Unassembled WGS sequence"/>
</dbReference>
<evidence type="ECO:0000256" key="9">
    <source>
        <dbReference type="HAMAP-Rule" id="MF_00061"/>
    </source>
</evidence>
<comment type="similarity">
    <text evidence="1 9">Belongs to the GHMP kinase family. IspE subfamily.</text>
</comment>
<dbReference type="UniPathway" id="UPA00056">
    <property type="reaction ID" value="UER00094"/>
</dbReference>
<dbReference type="InterPro" id="IPR013750">
    <property type="entry name" value="GHMP_kinase_C_dom"/>
</dbReference>
<comment type="function">
    <text evidence="9">Catalyzes the phosphorylation of the position 2 hydroxy group of 4-diphosphocytidyl-2C-methyl-D-erythritol.</text>
</comment>
<keyword evidence="7 9" id="KW-0067">ATP-binding</keyword>
<dbReference type="Pfam" id="PF08544">
    <property type="entry name" value="GHMP_kinases_C"/>
    <property type="match status" value="1"/>
</dbReference>
<accession>A0A0B7MI18</accession>
<dbReference type="GO" id="GO:0005524">
    <property type="term" value="F:ATP binding"/>
    <property type="evidence" value="ECO:0007669"/>
    <property type="project" value="UniProtKB-UniRule"/>
</dbReference>
<dbReference type="InterPro" id="IPR036554">
    <property type="entry name" value="GHMP_kinase_C_sf"/>
</dbReference>
<dbReference type="GO" id="GO:0019288">
    <property type="term" value="P:isopentenyl diphosphate biosynthetic process, methylerythritol 4-phosphate pathway"/>
    <property type="evidence" value="ECO:0007669"/>
    <property type="project" value="UniProtKB-UniRule"/>
</dbReference>
<gene>
    <name evidence="9 12" type="primary">ispE</name>
    <name evidence="12" type="ORF">SSCH_10011</name>
</gene>
<proteinExistence type="inferred from homology"/>
<dbReference type="Gene3D" id="3.30.70.890">
    <property type="entry name" value="GHMP kinase, C-terminal domain"/>
    <property type="match status" value="1"/>
</dbReference>
<dbReference type="GO" id="GO:0016114">
    <property type="term" value="P:terpenoid biosynthetic process"/>
    <property type="evidence" value="ECO:0007669"/>
    <property type="project" value="UniProtKB-UniRule"/>
</dbReference>
<dbReference type="GO" id="GO:0050515">
    <property type="term" value="F:4-(cytidine 5'-diphospho)-2-C-methyl-D-erythritol kinase activity"/>
    <property type="evidence" value="ECO:0007669"/>
    <property type="project" value="UniProtKB-UniRule"/>
</dbReference>
<reference evidence="13" key="1">
    <citation type="submission" date="2015-01" db="EMBL/GenBank/DDBJ databases">
        <authorList>
            <person name="Manzoor Shahid"/>
            <person name="Zubair Saima"/>
        </authorList>
    </citation>
    <scope>NUCLEOTIDE SEQUENCE [LARGE SCALE GENOMIC DNA]</scope>
    <source>
        <strain evidence="13">Sp3</strain>
    </source>
</reference>
<evidence type="ECO:0000313" key="12">
    <source>
        <dbReference type="EMBL" id="CEO87277.1"/>
    </source>
</evidence>
<dbReference type="AlphaFoldDB" id="A0A0B7MI18"/>
<dbReference type="InterPro" id="IPR004424">
    <property type="entry name" value="IspE"/>
</dbReference>
<dbReference type="Gene3D" id="3.30.230.10">
    <property type="match status" value="1"/>
</dbReference>
<keyword evidence="5 9" id="KW-0547">Nucleotide-binding</keyword>
<feature type="domain" description="GHMP kinase N-terminal" evidence="10">
    <location>
        <begin position="84"/>
        <end position="160"/>
    </location>
</feature>
<dbReference type="PIRSF" id="PIRSF010376">
    <property type="entry name" value="IspE"/>
    <property type="match status" value="1"/>
</dbReference>
<evidence type="ECO:0000256" key="4">
    <source>
        <dbReference type="ARBA" id="ARBA00022679"/>
    </source>
</evidence>
<comment type="catalytic activity">
    <reaction evidence="9">
        <text>4-CDP-2-C-methyl-D-erythritol + ATP = 4-CDP-2-C-methyl-D-erythritol 2-phosphate + ADP + H(+)</text>
        <dbReference type="Rhea" id="RHEA:18437"/>
        <dbReference type="ChEBI" id="CHEBI:15378"/>
        <dbReference type="ChEBI" id="CHEBI:30616"/>
        <dbReference type="ChEBI" id="CHEBI:57823"/>
        <dbReference type="ChEBI" id="CHEBI:57919"/>
        <dbReference type="ChEBI" id="CHEBI:456216"/>
        <dbReference type="EC" id="2.7.1.148"/>
    </reaction>
</comment>
<dbReference type="PANTHER" id="PTHR43527">
    <property type="entry name" value="4-DIPHOSPHOCYTIDYL-2-C-METHYL-D-ERYTHRITOL KINASE, CHLOROPLASTIC"/>
    <property type="match status" value="1"/>
</dbReference>
<dbReference type="HAMAP" id="MF_00061">
    <property type="entry name" value="IspE"/>
    <property type="match status" value="1"/>
</dbReference>
<dbReference type="InterPro" id="IPR006204">
    <property type="entry name" value="GHMP_kinase_N_dom"/>
</dbReference>
<evidence type="ECO:0000313" key="13">
    <source>
        <dbReference type="Proteomes" id="UP000046155"/>
    </source>
</evidence>
<feature type="domain" description="GHMP kinase C-terminal" evidence="11">
    <location>
        <begin position="212"/>
        <end position="287"/>
    </location>
</feature>
<dbReference type="NCBIfam" id="TIGR00154">
    <property type="entry name" value="ispE"/>
    <property type="match status" value="1"/>
</dbReference>
<dbReference type="EMBL" id="CDRZ01000001">
    <property type="protein sequence ID" value="CEO87277.1"/>
    <property type="molecule type" value="Genomic_DNA"/>
</dbReference>
<organism evidence="12 13">
    <name type="scientific">Syntrophaceticus schinkii</name>
    <dbReference type="NCBI Taxonomy" id="499207"/>
    <lineage>
        <taxon>Bacteria</taxon>
        <taxon>Bacillati</taxon>
        <taxon>Bacillota</taxon>
        <taxon>Clostridia</taxon>
        <taxon>Thermoanaerobacterales</taxon>
        <taxon>Thermoanaerobacterales Family III. Incertae Sedis</taxon>
        <taxon>Syntrophaceticus</taxon>
    </lineage>
</organism>
<evidence type="ECO:0000256" key="5">
    <source>
        <dbReference type="ARBA" id="ARBA00022741"/>
    </source>
</evidence>
<keyword evidence="4 9" id="KW-0808">Transferase</keyword>
<evidence type="ECO:0000256" key="1">
    <source>
        <dbReference type="ARBA" id="ARBA00009684"/>
    </source>
</evidence>
<dbReference type="InterPro" id="IPR020568">
    <property type="entry name" value="Ribosomal_Su5_D2-typ_SF"/>
</dbReference>
<dbReference type="Pfam" id="PF00288">
    <property type="entry name" value="GHMP_kinases_N"/>
    <property type="match status" value="1"/>
</dbReference>
<name>A0A0B7MI18_9FIRM</name>
<dbReference type="OrthoDB" id="9809438at2"/>
<keyword evidence="9" id="KW-0414">Isoprene biosynthesis</keyword>
<evidence type="ECO:0000256" key="8">
    <source>
        <dbReference type="ARBA" id="ARBA00032554"/>
    </source>
</evidence>
<evidence type="ECO:0000256" key="3">
    <source>
        <dbReference type="ARBA" id="ARBA00017473"/>
    </source>
</evidence>
<feature type="active site" evidence="9">
    <location>
        <position position="152"/>
    </location>
</feature>
<dbReference type="SUPFAM" id="SSF55060">
    <property type="entry name" value="GHMP Kinase, C-terminal domain"/>
    <property type="match status" value="1"/>
</dbReference>
<keyword evidence="6 9" id="KW-0418">Kinase</keyword>
<dbReference type="RefSeq" id="WP_052835130.1">
    <property type="nucleotide sequence ID" value="NZ_CDRZ01000001.1"/>
</dbReference>
<dbReference type="SUPFAM" id="SSF54211">
    <property type="entry name" value="Ribosomal protein S5 domain 2-like"/>
    <property type="match status" value="1"/>
</dbReference>
<evidence type="ECO:0000256" key="6">
    <source>
        <dbReference type="ARBA" id="ARBA00022777"/>
    </source>
</evidence>
<dbReference type="PANTHER" id="PTHR43527:SF2">
    <property type="entry name" value="4-DIPHOSPHOCYTIDYL-2-C-METHYL-D-ERYTHRITOL KINASE, CHLOROPLASTIC"/>
    <property type="match status" value="1"/>
</dbReference>
<evidence type="ECO:0000259" key="10">
    <source>
        <dbReference type="Pfam" id="PF00288"/>
    </source>
</evidence>
<comment type="pathway">
    <text evidence="9">Isoprenoid biosynthesis; isopentenyl diphosphate biosynthesis via DXP pathway; isopentenyl diphosphate from 1-deoxy-D-xylulose 5-phosphate: step 3/6.</text>
</comment>
<evidence type="ECO:0000256" key="2">
    <source>
        <dbReference type="ARBA" id="ARBA00012052"/>
    </source>
</evidence>
<feature type="active site" evidence="9">
    <location>
        <position position="29"/>
    </location>
</feature>
<dbReference type="EC" id="2.7.1.148" evidence="2 9"/>
<evidence type="ECO:0000256" key="7">
    <source>
        <dbReference type="ARBA" id="ARBA00022840"/>
    </source>
</evidence>
<sequence>MPDNIFFSGLRPLASDLCFPEVVLPSFAKINLTLDVGALRPDGYHEISSVLQTISLADTLSLTGIPAGITVSCNTPGVPDGQDNLAYRALAEIAHHLPGGISVEIEKRIPRGAGLGGGSSNAAAALKGADQLYAMGLSEDELIAAAAVAGSDVPFFILGGTVLAAGRGERVRRVPPLPDFWVVLVKPPFEVSTGKIYGLYQMKKTEPRTPRLLHALEKGDREGVISALGNDLEAVTTGLYQEIASIKQRLLQLGALGAMMAGSGPTVFGLFNEKEDAQQAAGKLQEEDAQLDLFICKTVSA</sequence>
<feature type="binding site" evidence="9">
    <location>
        <begin position="110"/>
        <end position="120"/>
    </location>
    <ligand>
        <name>ATP</name>
        <dbReference type="ChEBI" id="CHEBI:30616"/>
    </ligand>
</feature>
<keyword evidence="13" id="KW-1185">Reference proteome</keyword>